<dbReference type="CDD" id="cd00200">
    <property type="entry name" value="WD40"/>
    <property type="match status" value="1"/>
</dbReference>
<sequence length="659" mass="70177">MTAGGKDGELDHMVLTYLQERGFTESAAKLRDEAQVPTLPALTEQLRRSVRSVVGSGLLFHSPEAVCSLDRCFRKLRSWVDGALEQYRCELAAVLYPIFVRSYLELVHRELPDDAADFMEAHRADFGDSVPELTALAAVRTPQQVADSEIARTYWTGSFELKMSAYSFELLVAFVQAEQLLPFLQLLNGEHFTVVITRRAPPLDSTEFGAGAPDDGRGMHTAARIFGRVEAVNAQQATLGPLEELQLEHDAIRAEQSGAASADAPAAAAAGRAKRAPAKRARDAGGGGGAAVGAAGLAAARSRIPLPAWSRAVEEQLVLDALHRVPLSDVQLPSCCLATLLNARDSVNCAAFSNDVATLASGHADSTILLSSLRRLREQQQFTAAGGTLAPDEPPAVRTLVGHSGPVFALSFSRDDRFVLSASQDGSARLWSTSDSAKLAGGSCLVCYRGHGFPVWDVAFSPLGYYFATASHDSTARLWATDKLSPLRIFVGHLSGVHCVRFHPNSNYLLTGSSDSSLRLWDVSSGSCVRLLCGHTGAVTAVALSADGRYAASGSEDATVRLWDLGSGKEVCAYKGHTGAVWSVTFSHDEPGGGLLASGGADSAVRLWDFNAPPPLPAEGVDRRPPGCVGEYFTRSTPVLCTAFTRRNLLLAAGPYAGR</sequence>
<protein>
    <recommendedName>
        <fullName evidence="10">TFIID subunit TAF5 NTD2 domain-containing protein</fullName>
    </recommendedName>
</protein>
<comment type="caution">
    <text evidence="11">The sequence shown here is derived from an EMBL/GenBank/DDBJ whole genome shotgun (WGS) entry which is preliminary data.</text>
</comment>
<dbReference type="SUPFAM" id="SSF50978">
    <property type="entry name" value="WD40 repeat-like"/>
    <property type="match status" value="1"/>
</dbReference>
<dbReference type="SMART" id="SM00320">
    <property type="entry name" value="WD40"/>
    <property type="match status" value="6"/>
</dbReference>
<feature type="compositionally biased region" description="Low complexity" evidence="9">
    <location>
        <begin position="258"/>
        <end position="271"/>
    </location>
</feature>
<dbReference type="Pfam" id="PF00400">
    <property type="entry name" value="WD40"/>
    <property type="match status" value="6"/>
</dbReference>
<feature type="domain" description="TFIID subunit TAF5 NTD2" evidence="10">
    <location>
        <begin position="69"/>
        <end position="180"/>
    </location>
</feature>
<dbReference type="PROSITE" id="PS50294">
    <property type="entry name" value="WD_REPEATS_REGION"/>
    <property type="match status" value="5"/>
</dbReference>
<dbReference type="GO" id="GO:0006367">
    <property type="term" value="P:transcription initiation at RNA polymerase II promoter"/>
    <property type="evidence" value="ECO:0007669"/>
    <property type="project" value="TreeGrafter"/>
</dbReference>
<dbReference type="InterPro" id="IPR037264">
    <property type="entry name" value="TFIID_NTD2_sf"/>
</dbReference>
<dbReference type="PROSITE" id="PS50896">
    <property type="entry name" value="LISH"/>
    <property type="match status" value="1"/>
</dbReference>
<dbReference type="EMBL" id="JAGTXO010000002">
    <property type="protein sequence ID" value="KAG8469824.1"/>
    <property type="molecule type" value="Genomic_DNA"/>
</dbReference>
<dbReference type="InterPro" id="IPR036322">
    <property type="entry name" value="WD40_repeat_dom_sf"/>
</dbReference>
<evidence type="ECO:0000256" key="2">
    <source>
        <dbReference type="ARBA" id="ARBA00009435"/>
    </source>
</evidence>
<dbReference type="SMART" id="SM00667">
    <property type="entry name" value="LisH"/>
    <property type="match status" value="1"/>
</dbReference>
<dbReference type="InterPro" id="IPR006594">
    <property type="entry name" value="LisH"/>
</dbReference>
<feature type="repeat" description="WD" evidence="8">
    <location>
        <begin position="490"/>
        <end position="531"/>
    </location>
</feature>
<dbReference type="OMA" id="HNHPVWD"/>
<dbReference type="OrthoDB" id="10266330at2759"/>
<dbReference type="Proteomes" id="UP000751190">
    <property type="component" value="Unassembled WGS sequence"/>
</dbReference>
<feature type="repeat" description="WD" evidence="8">
    <location>
        <begin position="532"/>
        <end position="573"/>
    </location>
</feature>
<evidence type="ECO:0000313" key="12">
    <source>
        <dbReference type="Proteomes" id="UP000751190"/>
    </source>
</evidence>
<dbReference type="SUPFAM" id="SSF160897">
    <property type="entry name" value="Taf5 N-terminal domain-like"/>
    <property type="match status" value="1"/>
</dbReference>
<dbReference type="PRINTS" id="PR00320">
    <property type="entry name" value="GPROTEINBRPT"/>
</dbReference>
<keyword evidence="4" id="KW-0677">Repeat</keyword>
<organism evidence="11 12">
    <name type="scientific">Diacronema lutheri</name>
    <name type="common">Unicellular marine alga</name>
    <name type="synonym">Monochrysis lutheri</name>
    <dbReference type="NCBI Taxonomy" id="2081491"/>
    <lineage>
        <taxon>Eukaryota</taxon>
        <taxon>Haptista</taxon>
        <taxon>Haptophyta</taxon>
        <taxon>Pavlovophyceae</taxon>
        <taxon>Pavlovales</taxon>
        <taxon>Pavlovaceae</taxon>
        <taxon>Diacronema</taxon>
    </lineage>
</organism>
<dbReference type="Gene3D" id="2.130.10.10">
    <property type="entry name" value="YVTN repeat-like/Quinoprotein amine dehydrogenase"/>
    <property type="match status" value="2"/>
</dbReference>
<dbReference type="GO" id="GO:0005669">
    <property type="term" value="C:transcription factor TFIID complex"/>
    <property type="evidence" value="ECO:0007669"/>
    <property type="project" value="TreeGrafter"/>
</dbReference>
<dbReference type="InterPro" id="IPR019775">
    <property type="entry name" value="WD40_repeat_CS"/>
</dbReference>
<feature type="repeat" description="WD" evidence="8">
    <location>
        <begin position="448"/>
        <end position="479"/>
    </location>
</feature>
<dbReference type="PANTHER" id="PTHR19879">
    <property type="entry name" value="TRANSCRIPTION INITIATION FACTOR TFIID"/>
    <property type="match status" value="1"/>
</dbReference>
<feature type="repeat" description="WD" evidence="8">
    <location>
        <begin position="400"/>
        <end position="441"/>
    </location>
</feature>
<dbReference type="AlphaFoldDB" id="A0A8J6CEM7"/>
<evidence type="ECO:0000256" key="3">
    <source>
        <dbReference type="ARBA" id="ARBA00022574"/>
    </source>
</evidence>
<evidence type="ECO:0000256" key="8">
    <source>
        <dbReference type="PROSITE-ProRule" id="PRU00221"/>
    </source>
</evidence>
<dbReference type="InterPro" id="IPR001680">
    <property type="entry name" value="WD40_rpt"/>
</dbReference>
<dbReference type="InterPro" id="IPR015943">
    <property type="entry name" value="WD40/YVTN_repeat-like_dom_sf"/>
</dbReference>
<gene>
    <name evidence="11" type="ORF">KFE25_006279</name>
</gene>
<evidence type="ECO:0000256" key="7">
    <source>
        <dbReference type="ARBA" id="ARBA00023242"/>
    </source>
</evidence>
<keyword evidence="5" id="KW-0805">Transcription regulation</keyword>
<evidence type="ECO:0000256" key="4">
    <source>
        <dbReference type="ARBA" id="ARBA00022737"/>
    </source>
</evidence>
<dbReference type="InterPro" id="IPR007582">
    <property type="entry name" value="TFIID_NTD2"/>
</dbReference>
<proteinExistence type="inferred from homology"/>
<dbReference type="PANTHER" id="PTHR19879:SF1">
    <property type="entry name" value="CANNONBALL-RELATED"/>
    <property type="match status" value="1"/>
</dbReference>
<evidence type="ECO:0000313" key="11">
    <source>
        <dbReference type="EMBL" id="KAG8469824.1"/>
    </source>
</evidence>
<keyword evidence="3 8" id="KW-0853">WD repeat</keyword>
<dbReference type="Gene3D" id="1.25.40.500">
    <property type="entry name" value="TFIID subunit TAF5, NTD2 domain"/>
    <property type="match status" value="1"/>
</dbReference>
<dbReference type="PROSITE" id="PS00678">
    <property type="entry name" value="WD_REPEATS_1"/>
    <property type="match status" value="3"/>
</dbReference>
<accession>A0A8J6CEM7</accession>
<keyword evidence="7" id="KW-0539">Nucleus</keyword>
<evidence type="ECO:0000259" key="10">
    <source>
        <dbReference type="Pfam" id="PF04494"/>
    </source>
</evidence>
<keyword evidence="6" id="KW-0804">Transcription</keyword>
<feature type="region of interest" description="Disordered" evidence="9">
    <location>
        <begin position="256"/>
        <end position="287"/>
    </location>
</feature>
<keyword evidence="12" id="KW-1185">Reference proteome</keyword>
<dbReference type="GO" id="GO:0016251">
    <property type="term" value="F:RNA polymerase II general transcription initiation factor activity"/>
    <property type="evidence" value="ECO:0007669"/>
    <property type="project" value="TreeGrafter"/>
</dbReference>
<evidence type="ECO:0000256" key="6">
    <source>
        <dbReference type="ARBA" id="ARBA00023163"/>
    </source>
</evidence>
<dbReference type="CDD" id="cd08044">
    <property type="entry name" value="TAF5_NTD2"/>
    <property type="match status" value="1"/>
</dbReference>
<dbReference type="PROSITE" id="PS50082">
    <property type="entry name" value="WD_REPEATS_2"/>
    <property type="match status" value="5"/>
</dbReference>
<evidence type="ECO:0000256" key="1">
    <source>
        <dbReference type="ARBA" id="ARBA00004123"/>
    </source>
</evidence>
<comment type="similarity">
    <text evidence="2">Belongs to the WD repeat TAF5 family.</text>
</comment>
<dbReference type="InterPro" id="IPR020472">
    <property type="entry name" value="WD40_PAC1"/>
</dbReference>
<evidence type="ECO:0000256" key="9">
    <source>
        <dbReference type="SAM" id="MobiDB-lite"/>
    </source>
</evidence>
<reference evidence="11" key="1">
    <citation type="submission" date="2021-05" db="EMBL/GenBank/DDBJ databases">
        <title>The genome of the haptophyte Pavlova lutheri (Diacronema luteri, Pavlovales) - a model for lipid biosynthesis in eukaryotic algae.</title>
        <authorList>
            <person name="Hulatt C.J."/>
            <person name="Posewitz M.C."/>
        </authorList>
    </citation>
    <scope>NUCLEOTIDE SEQUENCE</scope>
    <source>
        <strain evidence="11">NIVA-4/92</strain>
    </source>
</reference>
<name>A0A8J6CEM7_DIALT</name>
<evidence type="ECO:0000256" key="5">
    <source>
        <dbReference type="ARBA" id="ARBA00023015"/>
    </source>
</evidence>
<comment type="subcellular location">
    <subcellularLocation>
        <location evidence="1">Nucleus</location>
    </subcellularLocation>
</comment>
<dbReference type="Pfam" id="PF04494">
    <property type="entry name" value="TFIID_NTD2"/>
    <property type="match status" value="1"/>
</dbReference>
<feature type="repeat" description="WD" evidence="8">
    <location>
        <begin position="574"/>
        <end position="611"/>
    </location>
</feature>